<dbReference type="Proteomes" id="UP000218944">
    <property type="component" value="Unassembled WGS sequence"/>
</dbReference>
<reference evidence="2 3" key="1">
    <citation type="submission" date="2017-08" db="EMBL/GenBank/DDBJ databases">
        <title>Genome sequence of Streptomyces albireticuli NRRL B-1670.</title>
        <authorList>
            <person name="Graham D.E."/>
            <person name="Mahan K.M."/>
            <person name="Klingeman D.M."/>
            <person name="Hettich R.L."/>
            <person name="Parry R.J."/>
            <person name="Spain J.C."/>
        </authorList>
    </citation>
    <scope>NUCLEOTIDE SEQUENCE [LARGE SCALE GENOMIC DNA]</scope>
    <source>
        <strain evidence="2 3">NRRL B-1670</strain>
    </source>
</reference>
<gene>
    <name evidence="2" type="ORF">CK936_12525</name>
</gene>
<feature type="region of interest" description="Disordered" evidence="1">
    <location>
        <begin position="51"/>
        <end position="88"/>
    </location>
</feature>
<feature type="compositionally biased region" description="Polar residues" evidence="1">
    <location>
        <begin position="51"/>
        <end position="67"/>
    </location>
</feature>
<feature type="region of interest" description="Disordered" evidence="1">
    <location>
        <begin position="169"/>
        <end position="204"/>
    </location>
</feature>
<sequence>MADGVLWLDGTASLRWRGPRPSTVHWDRLDDAIAVHGHGGATHVVWADTTSAIPDTTPPGSALTSAETVRPTPDTGPADTGRTTPDHPLRRPYADALRVAAHPCDGDCGLDERSCYDAHPITWSGTAGGHTHIDGAIERSWTPCSPSTTPAVTCISPPAVCTVITTTARTTPDSAARRHRPSASSARRPVSAPATGAPASRPGRRCRSWRWYHYRPVHCSWPATHAVSSKWHCNETTGAAWYVSKRWRPTG</sequence>
<evidence type="ECO:0000313" key="3">
    <source>
        <dbReference type="Proteomes" id="UP000218944"/>
    </source>
</evidence>
<evidence type="ECO:0000256" key="1">
    <source>
        <dbReference type="SAM" id="MobiDB-lite"/>
    </source>
</evidence>
<accession>A0A2A2DB15</accession>
<protein>
    <submittedName>
        <fullName evidence="2">Uncharacterized protein</fullName>
    </submittedName>
</protein>
<proteinExistence type="predicted"/>
<name>A0A2A2DB15_9ACTN</name>
<evidence type="ECO:0000313" key="2">
    <source>
        <dbReference type="EMBL" id="PAU48560.1"/>
    </source>
</evidence>
<organism evidence="2 3">
    <name type="scientific">Streptomyces albireticuli</name>
    <dbReference type="NCBI Taxonomy" id="1940"/>
    <lineage>
        <taxon>Bacteria</taxon>
        <taxon>Bacillati</taxon>
        <taxon>Actinomycetota</taxon>
        <taxon>Actinomycetes</taxon>
        <taxon>Kitasatosporales</taxon>
        <taxon>Streptomycetaceae</taxon>
        <taxon>Streptomyces</taxon>
    </lineage>
</organism>
<dbReference type="AlphaFoldDB" id="A0A2A2DB15"/>
<comment type="caution">
    <text evidence="2">The sequence shown here is derived from an EMBL/GenBank/DDBJ whole genome shotgun (WGS) entry which is preliminary data.</text>
</comment>
<keyword evidence="3" id="KW-1185">Reference proteome</keyword>
<feature type="compositionally biased region" description="Low complexity" evidence="1">
    <location>
        <begin position="182"/>
        <end position="194"/>
    </location>
</feature>
<dbReference type="EMBL" id="NSJV01000232">
    <property type="protein sequence ID" value="PAU48560.1"/>
    <property type="molecule type" value="Genomic_DNA"/>
</dbReference>